<dbReference type="InParanoid" id="A0A1Q3CST6"/>
<dbReference type="PANTHER" id="PTHR31044:SF57">
    <property type="entry name" value="CARBOHYDRATE-BINDING X8 DOMAIN SUPERFAMILY PROTEIN"/>
    <property type="match status" value="1"/>
</dbReference>
<comment type="subcellular location">
    <subcellularLocation>
        <location evidence="1">Cell membrane</location>
        <topology evidence="1">Lipid-anchor</topology>
        <topology evidence="1">GPI-anchor</topology>
    </subcellularLocation>
</comment>
<name>A0A1Q3CST6_CEPFO</name>
<keyword evidence="2" id="KW-0449">Lipoprotein</keyword>
<dbReference type="InterPro" id="IPR044788">
    <property type="entry name" value="X8_dom_prot"/>
</dbReference>
<dbReference type="SMART" id="SM00768">
    <property type="entry name" value="X8"/>
    <property type="match status" value="2"/>
</dbReference>
<organism evidence="5 6">
    <name type="scientific">Cephalotus follicularis</name>
    <name type="common">Albany pitcher plant</name>
    <dbReference type="NCBI Taxonomy" id="3775"/>
    <lineage>
        <taxon>Eukaryota</taxon>
        <taxon>Viridiplantae</taxon>
        <taxon>Streptophyta</taxon>
        <taxon>Embryophyta</taxon>
        <taxon>Tracheophyta</taxon>
        <taxon>Spermatophyta</taxon>
        <taxon>Magnoliopsida</taxon>
        <taxon>eudicotyledons</taxon>
        <taxon>Gunneridae</taxon>
        <taxon>Pentapetalae</taxon>
        <taxon>rosids</taxon>
        <taxon>fabids</taxon>
        <taxon>Oxalidales</taxon>
        <taxon>Cephalotaceae</taxon>
        <taxon>Cephalotus</taxon>
    </lineage>
</organism>
<dbReference type="Pfam" id="PF07983">
    <property type="entry name" value="X8"/>
    <property type="match status" value="2"/>
</dbReference>
<dbReference type="EMBL" id="BDDD01002847">
    <property type="protein sequence ID" value="GAV83314.1"/>
    <property type="molecule type" value="Genomic_DNA"/>
</dbReference>
<reference evidence="6" key="1">
    <citation type="submission" date="2016-04" db="EMBL/GenBank/DDBJ databases">
        <title>Cephalotus genome sequencing.</title>
        <authorList>
            <person name="Fukushima K."/>
            <person name="Hasebe M."/>
            <person name="Fang X."/>
        </authorList>
    </citation>
    <scope>NUCLEOTIDE SEQUENCE [LARGE SCALE GENOMIC DNA]</scope>
    <source>
        <strain evidence="6">cv. St1</strain>
    </source>
</reference>
<dbReference type="Gene3D" id="1.20.58.1040">
    <property type="match status" value="2"/>
</dbReference>
<evidence type="ECO:0000256" key="2">
    <source>
        <dbReference type="ARBA" id="ARBA00022622"/>
    </source>
</evidence>
<feature type="non-terminal residue" evidence="5">
    <location>
        <position position="1"/>
    </location>
</feature>
<gene>
    <name evidence="5" type="ORF">CFOL_v3_26762</name>
</gene>
<feature type="non-terminal residue" evidence="5">
    <location>
        <position position="175"/>
    </location>
</feature>
<dbReference type="FunCoup" id="A0A1Q3CST6">
    <property type="interactions" value="394"/>
</dbReference>
<accession>A0A1Q3CST6</accession>
<dbReference type="Proteomes" id="UP000187406">
    <property type="component" value="Unassembled WGS sequence"/>
</dbReference>
<keyword evidence="6" id="KW-1185">Reference proteome</keyword>
<dbReference type="AlphaFoldDB" id="A0A1Q3CST6"/>
<feature type="domain" description="X8" evidence="4">
    <location>
        <begin position="3"/>
        <end position="82"/>
    </location>
</feature>
<protein>
    <submittedName>
        <fullName evidence="5">X8 domain-containing protein</fullName>
    </submittedName>
</protein>
<dbReference type="GO" id="GO:0009506">
    <property type="term" value="C:plasmodesma"/>
    <property type="evidence" value="ECO:0007669"/>
    <property type="project" value="UniProtKB-ARBA"/>
</dbReference>
<feature type="domain" description="X8" evidence="4">
    <location>
        <begin position="96"/>
        <end position="174"/>
    </location>
</feature>
<comment type="caution">
    <text evidence="5">The sequence shown here is derived from an EMBL/GenBank/DDBJ whole genome shotgun (WGS) entry which is preliminary data.</text>
</comment>
<keyword evidence="2" id="KW-0336">GPI-anchor</keyword>
<keyword evidence="2" id="KW-0325">Glycoprotein</keyword>
<keyword evidence="3" id="KW-0732">Signal</keyword>
<dbReference type="GO" id="GO:0005886">
    <property type="term" value="C:plasma membrane"/>
    <property type="evidence" value="ECO:0007669"/>
    <property type="project" value="UniProtKB-SubCell"/>
</dbReference>
<sequence length="175" mass="19493">QNTWCIANPVTTRSVLSANLNYACSHVDCHMIQRGGSCYNPNTYMHHASFAMNLYYQNMGRHISDCNFRSSGLVSLTDPTIILVKVFIYMLLLQQTWCVAKPGTNDQLLLENLNYACNIVDCSPTQNGGPCFTPTTILNHASFAMNLYYQNVGRDSTSTCDFNNTGLIVTNDPSK</sequence>
<dbReference type="GO" id="GO:0098552">
    <property type="term" value="C:side of membrane"/>
    <property type="evidence" value="ECO:0007669"/>
    <property type="project" value="UniProtKB-KW"/>
</dbReference>
<evidence type="ECO:0000313" key="6">
    <source>
        <dbReference type="Proteomes" id="UP000187406"/>
    </source>
</evidence>
<evidence type="ECO:0000256" key="3">
    <source>
        <dbReference type="ARBA" id="ARBA00022729"/>
    </source>
</evidence>
<evidence type="ECO:0000256" key="1">
    <source>
        <dbReference type="ARBA" id="ARBA00004609"/>
    </source>
</evidence>
<keyword evidence="2" id="KW-0472">Membrane</keyword>
<dbReference type="STRING" id="3775.A0A1Q3CST6"/>
<dbReference type="PANTHER" id="PTHR31044">
    <property type="entry name" value="BETA-1,3 GLUCANASE"/>
    <property type="match status" value="1"/>
</dbReference>
<evidence type="ECO:0000259" key="4">
    <source>
        <dbReference type="SMART" id="SM00768"/>
    </source>
</evidence>
<evidence type="ECO:0000313" key="5">
    <source>
        <dbReference type="EMBL" id="GAV83314.1"/>
    </source>
</evidence>
<dbReference type="OrthoDB" id="1928574at2759"/>
<proteinExistence type="predicted"/>
<dbReference type="InterPro" id="IPR012946">
    <property type="entry name" value="X8"/>
</dbReference>